<dbReference type="Proteomes" id="UP000064912">
    <property type="component" value="Chromosome"/>
</dbReference>
<dbReference type="KEGG" id="rsu:NHU_02265"/>
<keyword evidence="4" id="KW-1185">Reference proteome</keyword>
<gene>
    <name evidence="1" type="primary">dnaJ</name>
    <name evidence="2" type="ORF">JMM60_10375</name>
    <name evidence="1" type="ORF">NHU_02265</name>
</gene>
<organism evidence="1 3">
    <name type="scientific">Rhodovulum sulfidophilum</name>
    <name type="common">Rhodobacter sulfidophilus</name>
    <dbReference type="NCBI Taxonomy" id="35806"/>
    <lineage>
        <taxon>Bacteria</taxon>
        <taxon>Pseudomonadati</taxon>
        <taxon>Pseudomonadota</taxon>
        <taxon>Alphaproteobacteria</taxon>
        <taxon>Rhodobacterales</taxon>
        <taxon>Paracoccaceae</taxon>
        <taxon>Rhodovulum</taxon>
    </lineage>
</organism>
<protein>
    <submittedName>
        <fullName evidence="1">Chaperone protein DnaJ</fullName>
    </submittedName>
</protein>
<proteinExistence type="predicted"/>
<evidence type="ECO:0000313" key="3">
    <source>
        <dbReference type="Proteomes" id="UP000064912"/>
    </source>
</evidence>
<accession>A0A0D6B2T6</accession>
<sequence length="96" mass="10231">MAETAPDRIEEIESLARHNCDELAGLTAALEELRTRVARLEGADAVPAAPQNCPTCRGSGFIRDYWHPYWDNGYTETDCTACGGTGKLTAGGATDG</sequence>
<dbReference type="InterPro" id="IPR036410">
    <property type="entry name" value="HSP_DnaJ_Cys-rich_dom_sf"/>
</dbReference>
<reference evidence="1 3" key="1">
    <citation type="submission" date="2015-02" db="EMBL/GenBank/DDBJ databases">
        <title>Genome sequene of Rhodovulum sulfidophilum DSM 2351.</title>
        <authorList>
            <person name="Nagao N."/>
        </authorList>
    </citation>
    <scope>NUCLEOTIDE SEQUENCE [LARGE SCALE GENOMIC DNA]</scope>
    <source>
        <strain evidence="1 3">DSM 2351</strain>
    </source>
</reference>
<dbReference type="EMBL" id="AP014800">
    <property type="protein sequence ID" value="BAQ69417.1"/>
    <property type="molecule type" value="Genomic_DNA"/>
</dbReference>
<dbReference type="EMBL" id="JAESJJ010000011">
    <property type="protein sequence ID" value="MBL3609199.1"/>
    <property type="molecule type" value="Genomic_DNA"/>
</dbReference>
<dbReference type="Gene3D" id="6.20.20.10">
    <property type="match status" value="1"/>
</dbReference>
<dbReference type="SUPFAM" id="SSF57938">
    <property type="entry name" value="DnaJ/Hsp40 cysteine-rich domain"/>
    <property type="match status" value="1"/>
</dbReference>
<name>A0A0D6B2T6_RHOSU</name>
<reference evidence="2 4" key="2">
    <citation type="submission" date="2021-01" db="EMBL/GenBank/DDBJ databases">
        <title>Draft genomes of Rhodovulum sulfidophilum.</title>
        <authorList>
            <person name="Guzman M.S."/>
        </authorList>
    </citation>
    <scope>NUCLEOTIDE SEQUENCE [LARGE SCALE GENOMIC DNA]</scope>
    <source>
        <strain evidence="2 4">AB35</strain>
    </source>
</reference>
<evidence type="ECO:0000313" key="2">
    <source>
        <dbReference type="EMBL" id="MBL3609199.1"/>
    </source>
</evidence>
<dbReference type="PATRIC" id="fig|35806.4.peg.2333"/>
<dbReference type="Proteomes" id="UP000604473">
    <property type="component" value="Unassembled WGS sequence"/>
</dbReference>
<dbReference type="AlphaFoldDB" id="A0A0D6B2T6"/>
<dbReference type="RefSeq" id="WP_060834966.1">
    <property type="nucleotide sequence ID" value="NZ_JAESJE010000074.1"/>
</dbReference>
<evidence type="ECO:0000313" key="4">
    <source>
        <dbReference type="Proteomes" id="UP000604473"/>
    </source>
</evidence>
<evidence type="ECO:0000313" key="1">
    <source>
        <dbReference type="EMBL" id="BAQ69417.1"/>
    </source>
</evidence>